<proteinExistence type="predicted"/>
<dbReference type="RefSeq" id="WP_179405980.1">
    <property type="nucleotide sequence ID" value="NZ_BMGF01000001.1"/>
</dbReference>
<dbReference type="GO" id="GO:0016791">
    <property type="term" value="F:phosphatase activity"/>
    <property type="evidence" value="ECO:0007669"/>
    <property type="project" value="TreeGrafter"/>
</dbReference>
<dbReference type="SUPFAM" id="SSF53254">
    <property type="entry name" value="Phosphoglycerate mutase-like"/>
    <property type="match status" value="1"/>
</dbReference>
<dbReference type="InterPro" id="IPR013078">
    <property type="entry name" value="His_Pase_superF_clade-1"/>
</dbReference>
<dbReference type="AlphaFoldDB" id="A0A7Z0BSD5"/>
<dbReference type="SMART" id="SM00855">
    <property type="entry name" value="PGAM"/>
    <property type="match status" value="1"/>
</dbReference>
<dbReference type="InterPro" id="IPR029033">
    <property type="entry name" value="His_PPase_superfam"/>
</dbReference>
<dbReference type="EC" id="5.4.2.12" evidence="1"/>
<sequence>MTDNADEENIAHRSQRRFRLGSGARQIVLVRHGASIGPTVDTIELGSLTISDPVLSDDGQVQARALAEAIRHEAIDHLFVTPLRRTQQTIAPLVEAIGMEPRVVEDLREVHLGDWEQEFYKHAAARHPLIDRMHAEETWDVIPGAEPMAEFSQRVRRGIARIVSMTEPGETSLAVSHGATIAEICRQATGSRGFAFIAPENSSVSRLIVQADGSWKLRSFNDVSHLRHV</sequence>
<dbReference type="Proteomes" id="UP000522081">
    <property type="component" value="Unassembled WGS sequence"/>
</dbReference>
<organism evidence="1 2">
    <name type="scientific">Novosphingobium marinum</name>
    <dbReference type="NCBI Taxonomy" id="1514948"/>
    <lineage>
        <taxon>Bacteria</taxon>
        <taxon>Pseudomonadati</taxon>
        <taxon>Pseudomonadota</taxon>
        <taxon>Alphaproteobacteria</taxon>
        <taxon>Sphingomonadales</taxon>
        <taxon>Sphingomonadaceae</taxon>
        <taxon>Novosphingobium</taxon>
    </lineage>
</organism>
<keyword evidence="1" id="KW-0413">Isomerase</keyword>
<dbReference type="PANTHER" id="PTHR48100:SF1">
    <property type="entry name" value="HISTIDINE PHOSPHATASE FAMILY PROTEIN-RELATED"/>
    <property type="match status" value="1"/>
</dbReference>
<dbReference type="GO" id="GO:0005737">
    <property type="term" value="C:cytoplasm"/>
    <property type="evidence" value="ECO:0007669"/>
    <property type="project" value="TreeGrafter"/>
</dbReference>
<dbReference type="InterPro" id="IPR050275">
    <property type="entry name" value="PGM_Phosphatase"/>
</dbReference>
<reference evidence="1 2" key="1">
    <citation type="submission" date="2020-07" db="EMBL/GenBank/DDBJ databases">
        <title>Genomic Encyclopedia of Type Strains, Phase IV (KMG-IV): sequencing the most valuable type-strain genomes for metagenomic binning, comparative biology and taxonomic classification.</title>
        <authorList>
            <person name="Goeker M."/>
        </authorList>
    </citation>
    <scope>NUCLEOTIDE SEQUENCE [LARGE SCALE GENOMIC DNA]</scope>
    <source>
        <strain evidence="1 2">DSM 29043</strain>
    </source>
</reference>
<protein>
    <submittedName>
        <fullName evidence="1">Putative phosphoglycerate mutase</fullName>
        <ecNumber evidence="1">5.4.2.12</ecNumber>
    </submittedName>
</protein>
<dbReference type="CDD" id="cd07067">
    <property type="entry name" value="HP_PGM_like"/>
    <property type="match status" value="1"/>
</dbReference>
<dbReference type="PANTHER" id="PTHR48100">
    <property type="entry name" value="BROAD-SPECIFICITY PHOSPHATASE YOR283W-RELATED"/>
    <property type="match status" value="1"/>
</dbReference>
<evidence type="ECO:0000313" key="1">
    <source>
        <dbReference type="EMBL" id="NYH94024.1"/>
    </source>
</evidence>
<evidence type="ECO:0000313" key="2">
    <source>
        <dbReference type="Proteomes" id="UP000522081"/>
    </source>
</evidence>
<dbReference type="EMBL" id="JACBZF010000001">
    <property type="protein sequence ID" value="NYH94024.1"/>
    <property type="molecule type" value="Genomic_DNA"/>
</dbReference>
<gene>
    <name evidence="1" type="ORF">FHS75_000329</name>
</gene>
<dbReference type="Pfam" id="PF00300">
    <property type="entry name" value="His_Phos_1"/>
    <property type="match status" value="1"/>
</dbReference>
<keyword evidence="2" id="KW-1185">Reference proteome</keyword>
<dbReference type="GO" id="GO:0004619">
    <property type="term" value="F:phosphoglycerate mutase activity"/>
    <property type="evidence" value="ECO:0007669"/>
    <property type="project" value="UniProtKB-EC"/>
</dbReference>
<dbReference type="Gene3D" id="3.40.50.1240">
    <property type="entry name" value="Phosphoglycerate mutase-like"/>
    <property type="match status" value="1"/>
</dbReference>
<name>A0A7Z0BSD5_9SPHN</name>
<accession>A0A7Z0BSD5</accession>
<comment type="caution">
    <text evidence="1">The sequence shown here is derived from an EMBL/GenBank/DDBJ whole genome shotgun (WGS) entry which is preliminary data.</text>
</comment>